<dbReference type="EMBL" id="HBUE01299093">
    <property type="protein sequence ID" value="CAG6577871.1"/>
    <property type="molecule type" value="Transcribed_RNA"/>
</dbReference>
<accession>A0A8D8H1E1</accession>
<dbReference type="EMBL" id="HBUE01299096">
    <property type="protein sequence ID" value="CAG6577878.1"/>
    <property type="molecule type" value="Transcribed_RNA"/>
</dbReference>
<dbReference type="EMBL" id="HBUE01193160">
    <property type="protein sequence ID" value="CAG6526192.1"/>
    <property type="molecule type" value="Transcribed_RNA"/>
</dbReference>
<organism evidence="2">
    <name type="scientific">Culex pipiens</name>
    <name type="common">House mosquito</name>
    <dbReference type="NCBI Taxonomy" id="7175"/>
    <lineage>
        <taxon>Eukaryota</taxon>
        <taxon>Metazoa</taxon>
        <taxon>Ecdysozoa</taxon>
        <taxon>Arthropoda</taxon>
        <taxon>Hexapoda</taxon>
        <taxon>Insecta</taxon>
        <taxon>Pterygota</taxon>
        <taxon>Neoptera</taxon>
        <taxon>Endopterygota</taxon>
        <taxon>Diptera</taxon>
        <taxon>Nematocera</taxon>
        <taxon>Culicoidea</taxon>
        <taxon>Culicidae</taxon>
        <taxon>Culicinae</taxon>
        <taxon>Culicini</taxon>
        <taxon>Culex</taxon>
        <taxon>Culex</taxon>
    </lineage>
</organism>
<dbReference type="EMBL" id="HBUE01299109">
    <property type="protein sequence ID" value="CAG6577892.1"/>
    <property type="molecule type" value="Transcribed_RNA"/>
</dbReference>
<dbReference type="EMBL" id="HBUE01193144">
    <property type="protein sequence ID" value="CAG6526168.1"/>
    <property type="molecule type" value="Transcribed_RNA"/>
</dbReference>
<dbReference type="EMBL" id="HBUE01299112">
    <property type="protein sequence ID" value="CAG6577899.1"/>
    <property type="molecule type" value="Transcribed_RNA"/>
</dbReference>
<proteinExistence type="predicted"/>
<dbReference type="EMBL" id="HBUE01299107">
    <property type="protein sequence ID" value="CAG6577889.1"/>
    <property type="molecule type" value="Transcribed_RNA"/>
</dbReference>
<evidence type="ECO:0000256" key="1">
    <source>
        <dbReference type="SAM" id="SignalP"/>
    </source>
</evidence>
<dbReference type="EMBL" id="HBUE01193154">
    <property type="protein sequence ID" value="CAG6526179.1"/>
    <property type="molecule type" value="Transcribed_RNA"/>
</dbReference>
<dbReference type="EMBL" id="HBUE01193157">
    <property type="protein sequence ID" value="CAG6526185.1"/>
    <property type="molecule type" value="Transcribed_RNA"/>
</dbReference>
<dbReference type="AlphaFoldDB" id="A0A8D8H1E1"/>
<feature type="signal peptide" evidence="1">
    <location>
        <begin position="1"/>
        <end position="20"/>
    </location>
</feature>
<protein>
    <submittedName>
        <fullName evidence="2">(northern house mosquito) hypothetical protein</fullName>
    </submittedName>
</protein>
<dbReference type="EMBL" id="HBUE01193142">
    <property type="protein sequence ID" value="CAG6526164.1"/>
    <property type="molecule type" value="Transcribed_RNA"/>
</dbReference>
<name>A0A8D8H1E1_CULPI</name>
<dbReference type="EMBL" id="HBUE01193149">
    <property type="protein sequence ID" value="CAG6526175.1"/>
    <property type="molecule type" value="Transcribed_RNA"/>
</dbReference>
<sequence>MFNFLLNPTLLLVFTTGAEATAPAPVNVVVLPVVDPPPPPPTLAPANSSKLSSSADELEDWLDSVGSCVLSRFWTVRSSRNASWASFSGSTSAPEIGRVAGSWLGWRFGERRHVKSLKVLYDPAGDGDTTLSSSSSIELWFPFVTAVVPLAVVVAPG</sequence>
<dbReference type="EMBL" id="HBUE01193147">
    <property type="protein sequence ID" value="CAG6526172.1"/>
    <property type="molecule type" value="Transcribed_RNA"/>
</dbReference>
<reference evidence="2" key="1">
    <citation type="submission" date="2021-05" db="EMBL/GenBank/DDBJ databases">
        <authorList>
            <person name="Alioto T."/>
            <person name="Alioto T."/>
            <person name="Gomez Garrido J."/>
        </authorList>
    </citation>
    <scope>NUCLEOTIDE SEQUENCE</scope>
</reference>
<dbReference type="EMBL" id="HBUE01193159">
    <property type="protein sequence ID" value="CAG6526189.1"/>
    <property type="molecule type" value="Transcribed_RNA"/>
</dbReference>
<dbReference type="EMBL" id="HBUE01299113">
    <property type="protein sequence ID" value="CAG6577902.1"/>
    <property type="molecule type" value="Transcribed_RNA"/>
</dbReference>
<evidence type="ECO:0000313" key="2">
    <source>
        <dbReference type="EMBL" id="CAG6526182.1"/>
    </source>
</evidence>
<keyword evidence="1" id="KW-0732">Signal</keyword>
<feature type="chain" id="PRO_5036260808" evidence="1">
    <location>
        <begin position="21"/>
        <end position="157"/>
    </location>
</feature>
<dbReference type="EMBL" id="HBUE01299094">
    <property type="protein sequence ID" value="CAG6577874.1"/>
    <property type="molecule type" value="Transcribed_RNA"/>
</dbReference>
<dbReference type="EMBL" id="HBUE01193156">
    <property type="protein sequence ID" value="CAG6526182.1"/>
    <property type="molecule type" value="Transcribed_RNA"/>
</dbReference>
<dbReference type="EMBL" id="HBUE01299099">
    <property type="protein sequence ID" value="CAG6577882.1"/>
    <property type="molecule type" value="Transcribed_RNA"/>
</dbReference>
<dbReference type="EMBL" id="HBUE01299110">
    <property type="protein sequence ID" value="CAG6577895.1"/>
    <property type="molecule type" value="Transcribed_RNA"/>
</dbReference>
<dbReference type="EMBL" id="HBUE01193141">
    <property type="protein sequence ID" value="CAG6526161.1"/>
    <property type="molecule type" value="Transcribed_RNA"/>
</dbReference>
<dbReference type="EMBL" id="HBUE01299101">
    <property type="protein sequence ID" value="CAG6577885.1"/>
    <property type="molecule type" value="Transcribed_RNA"/>
</dbReference>